<protein>
    <recommendedName>
        <fullName evidence="3">Phage tail protein</fullName>
    </recommendedName>
</protein>
<organism evidence="1 2">
    <name type="scientific">Pseudomonas caspiana</name>
    <dbReference type="NCBI Taxonomy" id="1451454"/>
    <lineage>
        <taxon>Bacteria</taxon>
        <taxon>Pseudomonadati</taxon>
        <taxon>Pseudomonadota</taxon>
        <taxon>Gammaproteobacteria</taxon>
        <taxon>Pseudomonadales</taxon>
        <taxon>Pseudomonadaceae</taxon>
        <taxon>Pseudomonas</taxon>
    </lineage>
</organism>
<dbReference type="Proteomes" id="UP000195440">
    <property type="component" value="Unassembled WGS sequence"/>
</dbReference>
<comment type="caution">
    <text evidence="1">The sequence shown here is derived from an EMBL/GenBank/DDBJ whole genome shotgun (WGS) entry which is preliminary data.</text>
</comment>
<evidence type="ECO:0000313" key="2">
    <source>
        <dbReference type="Proteomes" id="UP000195440"/>
    </source>
</evidence>
<dbReference type="EMBL" id="LOHF01000002">
    <property type="protein sequence ID" value="OUM75315.1"/>
    <property type="molecule type" value="Genomic_DNA"/>
</dbReference>
<dbReference type="AlphaFoldDB" id="A0A1Y3P636"/>
<keyword evidence="2" id="KW-1185">Reference proteome</keyword>
<dbReference type="InterPro" id="IPR056912">
    <property type="entry name" value="Phage_JBD30_tail_term-like"/>
</dbReference>
<dbReference type="OrthoDB" id="6955362at2"/>
<dbReference type="Pfam" id="PF23840">
    <property type="entry name" value="Phage_tail_terminator"/>
    <property type="match status" value="1"/>
</dbReference>
<reference evidence="1 2" key="1">
    <citation type="journal article" date="2017" name="Syst. Appl. Microbiol.">
        <title>Pseudomonas caspiana sp. nov., a citrus pathogen in the Pseudomonas syringae phylogenetic group.</title>
        <authorList>
            <person name="Busquets A."/>
            <person name="Gomila M."/>
            <person name="Beiki F."/>
            <person name="Mulet M."/>
            <person name="Rahimian H."/>
            <person name="Garcia-Valdes E."/>
            <person name="Lalucat J."/>
        </authorList>
    </citation>
    <scope>NUCLEOTIDE SEQUENCE [LARGE SCALE GENOMIC DNA]</scope>
    <source>
        <strain evidence="1 2">FBF102</strain>
    </source>
</reference>
<evidence type="ECO:0000313" key="1">
    <source>
        <dbReference type="EMBL" id="OUM75315.1"/>
    </source>
</evidence>
<accession>A0A1Y3P636</accession>
<sequence length="196" mass="21997">MNVTTLITQISERCSGFQGRVAGGLQWDSARTDDQLAMPAAYVLTAGDTAQESTTNVVRHIVREQYLINVALANRDQYGQAATQDLHSIRVQLWAALVGFQPEAEDDPLQYSGSSMLLIDDNRVVYQFRFFTEFMLGRSDPAGPPETWQEQVNDGLPLLEGVDMDIDFIDPMVDRNLTDRGPDGRIEFKTREDIPQ</sequence>
<evidence type="ECO:0008006" key="3">
    <source>
        <dbReference type="Google" id="ProtNLM"/>
    </source>
</evidence>
<gene>
    <name evidence="1" type="ORF">AUC60_03710</name>
</gene>
<name>A0A1Y3P636_9PSED</name>
<dbReference type="RefSeq" id="WP_087264746.1">
    <property type="nucleotide sequence ID" value="NZ_JBJGBV010000007.1"/>
</dbReference>
<proteinExistence type="predicted"/>